<name>A0A8H7LB51_9ASCO</name>
<organism evidence="2 3">
    <name type="scientific">Metschnikowia pulcherrima</name>
    <dbReference type="NCBI Taxonomy" id="27326"/>
    <lineage>
        <taxon>Eukaryota</taxon>
        <taxon>Fungi</taxon>
        <taxon>Dikarya</taxon>
        <taxon>Ascomycota</taxon>
        <taxon>Saccharomycotina</taxon>
        <taxon>Pichiomycetes</taxon>
        <taxon>Metschnikowiaceae</taxon>
        <taxon>Metschnikowia</taxon>
    </lineage>
</organism>
<sequence>MKRSAQYFVVGDFKVNQMNLCISFKAPKHLNIIDVHNLEFFLPSIHYKDKTWTSNDFIMQLQKDVIKIFLSNTVRIIGNKFKVRKRKKVSTPLRQISDFSLYMTLEDLQGEGRGRDSVSPVLEKSEQTNEGPSALHRSQASNDNPLGKVREWNGLENVDEEIESDSN</sequence>
<dbReference type="PANTHER" id="PTHR15678:SF6">
    <property type="entry name" value="BRIDGE-LIKE LIPID TRANSFER PROTEIN FAMILY MEMBER 2"/>
    <property type="match status" value="1"/>
</dbReference>
<dbReference type="OrthoDB" id="1562405at2759"/>
<comment type="caution">
    <text evidence="2">The sequence shown here is derived from an EMBL/GenBank/DDBJ whole genome shotgun (WGS) entry which is preliminary data.</text>
</comment>
<evidence type="ECO:0000313" key="3">
    <source>
        <dbReference type="Proteomes" id="UP000649328"/>
    </source>
</evidence>
<reference evidence="2" key="1">
    <citation type="submission" date="2020-10" db="EMBL/GenBank/DDBJ databases">
        <title>The Whole-Genome Sequence of Metschnikowia persimmonesis, a Novel Endophytic Yeast Species Isolated from Medicinal Plant Diospyros kaki Thumb.</title>
        <authorList>
            <person name="Rahmat E."/>
            <person name="Kang Y."/>
        </authorList>
    </citation>
    <scope>NUCLEOTIDE SEQUENCE</scope>
    <source>
        <strain evidence="2">KIOM G15050</strain>
    </source>
</reference>
<dbReference type="Pfam" id="PF10344">
    <property type="entry name" value="Hobbit"/>
    <property type="match status" value="1"/>
</dbReference>
<dbReference type="InterPro" id="IPR045167">
    <property type="entry name" value="Hobbit"/>
</dbReference>
<evidence type="ECO:0000313" key="2">
    <source>
        <dbReference type="EMBL" id="KAF8001498.1"/>
    </source>
</evidence>
<evidence type="ECO:0000256" key="1">
    <source>
        <dbReference type="SAM" id="MobiDB-lite"/>
    </source>
</evidence>
<gene>
    <name evidence="2" type="ORF">HF325_003999</name>
</gene>
<feature type="compositionally biased region" description="Acidic residues" evidence="1">
    <location>
        <begin position="157"/>
        <end position="167"/>
    </location>
</feature>
<evidence type="ECO:0008006" key="4">
    <source>
        <dbReference type="Google" id="ProtNLM"/>
    </source>
</evidence>
<feature type="compositionally biased region" description="Polar residues" evidence="1">
    <location>
        <begin position="128"/>
        <end position="144"/>
    </location>
</feature>
<feature type="region of interest" description="Disordered" evidence="1">
    <location>
        <begin position="111"/>
        <end position="167"/>
    </location>
</feature>
<keyword evidence="3" id="KW-1185">Reference proteome</keyword>
<protein>
    <recommendedName>
        <fullName evidence="4">FMP27 C-terminal domain-containing protein</fullName>
    </recommendedName>
</protein>
<proteinExistence type="predicted"/>
<dbReference type="Proteomes" id="UP000649328">
    <property type="component" value="Unassembled WGS sequence"/>
</dbReference>
<dbReference type="EMBL" id="JACBPP010000005">
    <property type="protein sequence ID" value="KAF8001498.1"/>
    <property type="molecule type" value="Genomic_DNA"/>
</dbReference>
<accession>A0A8H7LB51</accession>
<dbReference type="PANTHER" id="PTHR15678">
    <property type="entry name" value="ANTIGEN MLAA-22-RELATED"/>
    <property type="match status" value="1"/>
</dbReference>
<dbReference type="AlphaFoldDB" id="A0A8H7LB51"/>